<feature type="compositionally biased region" description="Polar residues" evidence="1">
    <location>
        <begin position="40"/>
        <end position="51"/>
    </location>
</feature>
<dbReference type="Proteomes" id="UP000177117">
    <property type="component" value="Unassembled WGS sequence"/>
</dbReference>
<proteinExistence type="predicted"/>
<reference evidence="2 3" key="1">
    <citation type="journal article" date="2016" name="Nat. Commun.">
        <title>Thousands of microbial genomes shed light on interconnected biogeochemical processes in an aquifer system.</title>
        <authorList>
            <person name="Anantharaman K."/>
            <person name="Brown C.T."/>
            <person name="Hug L.A."/>
            <person name="Sharon I."/>
            <person name="Castelle C.J."/>
            <person name="Probst A.J."/>
            <person name="Thomas B.C."/>
            <person name="Singh A."/>
            <person name="Wilkins M.J."/>
            <person name="Karaoz U."/>
            <person name="Brodie E.L."/>
            <person name="Williams K.H."/>
            <person name="Hubbard S.S."/>
            <person name="Banfield J.F."/>
        </authorList>
    </citation>
    <scope>NUCLEOTIDE SEQUENCE [LARGE SCALE GENOMIC DNA]</scope>
</reference>
<sequence length="66" mass="7700">MPLFSSNYGRKENQEKRENIYLLPLHQEERTMPRKALFTTRGTSTTNQIPSSKGFFVEPRYGESFG</sequence>
<gene>
    <name evidence="2" type="ORF">A2650_04785</name>
</gene>
<accession>A0A1F8ELW3</accession>
<protein>
    <submittedName>
        <fullName evidence="2">Uncharacterized protein</fullName>
    </submittedName>
</protein>
<evidence type="ECO:0000313" key="3">
    <source>
        <dbReference type="Proteomes" id="UP000177117"/>
    </source>
</evidence>
<evidence type="ECO:0000256" key="1">
    <source>
        <dbReference type="SAM" id="MobiDB-lite"/>
    </source>
</evidence>
<evidence type="ECO:0000313" key="2">
    <source>
        <dbReference type="EMBL" id="OGN01845.1"/>
    </source>
</evidence>
<name>A0A1F8ELW3_9BACT</name>
<dbReference type="EMBL" id="MGJD01000003">
    <property type="protein sequence ID" value="OGN01845.1"/>
    <property type="molecule type" value="Genomic_DNA"/>
</dbReference>
<feature type="region of interest" description="Disordered" evidence="1">
    <location>
        <begin position="32"/>
        <end position="55"/>
    </location>
</feature>
<dbReference type="AlphaFoldDB" id="A0A1F8ELW3"/>
<comment type="caution">
    <text evidence="2">The sequence shown here is derived from an EMBL/GenBank/DDBJ whole genome shotgun (WGS) entry which is preliminary data.</text>
</comment>
<organism evidence="2 3">
    <name type="scientific">Candidatus Yanofskybacteria bacterium RIFCSPHIGHO2_01_FULL_41_53</name>
    <dbReference type="NCBI Taxonomy" id="1802663"/>
    <lineage>
        <taxon>Bacteria</taxon>
        <taxon>Candidatus Yanofskyibacteriota</taxon>
    </lineage>
</organism>